<dbReference type="HOGENOM" id="CLU_1875237_0_0_1"/>
<dbReference type="EMBL" id="KB445584">
    <property type="protein sequence ID" value="EMD86745.1"/>
    <property type="molecule type" value="Genomic_DNA"/>
</dbReference>
<feature type="compositionally biased region" description="Polar residues" evidence="1">
    <location>
        <begin position="1"/>
        <end position="10"/>
    </location>
</feature>
<sequence>MPHTVDTASMQAIRRRNPRRKCSKNTSYQDGDTDSGIEIEDDTYAGIEIESETDSETESEDDSETESKCNISVVDEDGEENRANDDYRSSDDDTETDSESSDSYSDMCESDLEIAGLLERVELSPSDSKTSSSEFL</sequence>
<gene>
    <name evidence="2" type="ORF">COCHEDRAFT_1034511</name>
</gene>
<protein>
    <submittedName>
        <fullName evidence="2">Uncharacterized protein</fullName>
    </submittedName>
</protein>
<feature type="compositionally biased region" description="Basic residues" evidence="1">
    <location>
        <begin position="13"/>
        <end position="23"/>
    </location>
</feature>
<reference evidence="3" key="2">
    <citation type="journal article" date="2013" name="PLoS Genet.">
        <title>Comparative genome structure, secondary metabolite, and effector coding capacity across Cochliobolus pathogens.</title>
        <authorList>
            <person name="Condon B.J."/>
            <person name="Leng Y."/>
            <person name="Wu D."/>
            <person name="Bushley K.E."/>
            <person name="Ohm R.A."/>
            <person name="Otillar R."/>
            <person name="Martin J."/>
            <person name="Schackwitz W."/>
            <person name="Grimwood J."/>
            <person name="MohdZainudin N."/>
            <person name="Xue C."/>
            <person name="Wang R."/>
            <person name="Manning V.A."/>
            <person name="Dhillon B."/>
            <person name="Tu Z.J."/>
            <person name="Steffenson B.J."/>
            <person name="Salamov A."/>
            <person name="Sun H."/>
            <person name="Lowry S."/>
            <person name="LaButti K."/>
            <person name="Han J."/>
            <person name="Copeland A."/>
            <person name="Lindquist E."/>
            <person name="Barry K."/>
            <person name="Schmutz J."/>
            <person name="Baker S.E."/>
            <person name="Ciuffetti L.M."/>
            <person name="Grigoriev I.V."/>
            <person name="Zhong S."/>
            <person name="Turgeon B.G."/>
        </authorList>
    </citation>
    <scope>NUCLEOTIDE SEQUENCE [LARGE SCALE GENOMIC DNA]</scope>
    <source>
        <strain evidence="3">C5 / ATCC 48332 / race O</strain>
    </source>
</reference>
<reference evidence="2 3" key="1">
    <citation type="journal article" date="2012" name="PLoS Pathog.">
        <title>Diverse lifestyles and strategies of plant pathogenesis encoded in the genomes of eighteen Dothideomycetes fungi.</title>
        <authorList>
            <person name="Ohm R.A."/>
            <person name="Feau N."/>
            <person name="Henrissat B."/>
            <person name="Schoch C.L."/>
            <person name="Horwitz B.A."/>
            <person name="Barry K.W."/>
            <person name="Condon B.J."/>
            <person name="Copeland A.C."/>
            <person name="Dhillon B."/>
            <person name="Glaser F."/>
            <person name="Hesse C.N."/>
            <person name="Kosti I."/>
            <person name="LaButti K."/>
            <person name="Lindquist E.A."/>
            <person name="Lucas S."/>
            <person name="Salamov A.A."/>
            <person name="Bradshaw R.E."/>
            <person name="Ciuffetti L."/>
            <person name="Hamelin R.C."/>
            <person name="Kema G.H.J."/>
            <person name="Lawrence C."/>
            <person name="Scott J.A."/>
            <person name="Spatafora J.W."/>
            <person name="Turgeon B.G."/>
            <person name="de Wit P.J.G.M."/>
            <person name="Zhong S."/>
            <person name="Goodwin S.B."/>
            <person name="Grigoriev I.V."/>
        </authorList>
    </citation>
    <scope>NUCLEOTIDE SEQUENCE [LARGE SCALE GENOMIC DNA]</scope>
    <source>
        <strain evidence="3">C5 / ATCC 48332 / race O</strain>
    </source>
</reference>
<dbReference type="AlphaFoldDB" id="M2SN35"/>
<feature type="compositionally biased region" description="Acidic residues" evidence="1">
    <location>
        <begin position="31"/>
        <end position="64"/>
    </location>
</feature>
<feature type="compositionally biased region" description="Basic and acidic residues" evidence="1">
    <location>
        <begin position="80"/>
        <end position="91"/>
    </location>
</feature>
<evidence type="ECO:0000313" key="3">
    <source>
        <dbReference type="Proteomes" id="UP000016936"/>
    </source>
</evidence>
<evidence type="ECO:0000313" key="2">
    <source>
        <dbReference type="EMBL" id="EMD86745.1"/>
    </source>
</evidence>
<organism evidence="2 3">
    <name type="scientific">Cochliobolus heterostrophus (strain C5 / ATCC 48332 / race O)</name>
    <name type="common">Southern corn leaf blight fungus</name>
    <name type="synonym">Bipolaris maydis</name>
    <dbReference type="NCBI Taxonomy" id="701091"/>
    <lineage>
        <taxon>Eukaryota</taxon>
        <taxon>Fungi</taxon>
        <taxon>Dikarya</taxon>
        <taxon>Ascomycota</taxon>
        <taxon>Pezizomycotina</taxon>
        <taxon>Dothideomycetes</taxon>
        <taxon>Pleosporomycetidae</taxon>
        <taxon>Pleosporales</taxon>
        <taxon>Pleosporineae</taxon>
        <taxon>Pleosporaceae</taxon>
        <taxon>Bipolaris</taxon>
    </lineage>
</organism>
<proteinExistence type="predicted"/>
<accession>M2SN35</accession>
<dbReference type="Proteomes" id="UP000016936">
    <property type="component" value="Unassembled WGS sequence"/>
</dbReference>
<keyword evidence="3" id="KW-1185">Reference proteome</keyword>
<feature type="region of interest" description="Disordered" evidence="1">
    <location>
        <begin position="1"/>
        <end position="111"/>
    </location>
</feature>
<evidence type="ECO:0000256" key="1">
    <source>
        <dbReference type="SAM" id="MobiDB-lite"/>
    </source>
</evidence>
<name>M2SN35_COCH5</name>